<reference evidence="3" key="3">
    <citation type="submission" date="2025-09" db="UniProtKB">
        <authorList>
            <consortium name="Ensembl"/>
        </authorList>
    </citation>
    <scope>IDENTIFICATION</scope>
</reference>
<dbReference type="AlphaFoldDB" id="A0A8C6Q7R4"/>
<dbReference type="PANTHER" id="PTHR37984">
    <property type="entry name" value="PROTEIN CBG26694"/>
    <property type="match status" value="1"/>
</dbReference>
<protein>
    <recommendedName>
        <fullName evidence="1">Gypsy retrotransposon integrase-like protein 1</fullName>
    </recommendedName>
</protein>
<feature type="domain" description="Integrase catalytic" evidence="2">
    <location>
        <begin position="188"/>
        <end position="347"/>
    </location>
</feature>
<sequence>MAAVVVGYFGPIYHLDGPPEPHPHPERSTTQSPSGPLGTAFLIISLHLAYCPGSKNLKADALSRCYTQSARVREPPPILPAQKFIAALHWPVEDAIQAALPIDSAPANVPSDQLYMPSTCCSEAMAWGHASRLAGHQRETRTLQFLRRALWWPSMAKDVQEYMATCPTCARSKTPNKPPTGDLQPLPIPHRPWSHIGLDFVTGLPPVNQLKTILTIVDRFSKAVHLVALPGLPTAKQTAEILLEQVVCLHGFPQDIVSDRGPQFMSRFWKAFCRLVGASSSLSSGYHLQTNGQTERANQQLGWYLRCFASSQPTTWPKYLLWAEMSHNLHISLATGLSPFELCYGYQPPLFHHQEPETEVPAAQTLVRRCRLAWVRAWAAIKRANTEYSRQHKRRHRTGPTFQPGDKVWVSTRNMRLPAGSRKLAP</sequence>
<keyword evidence="4" id="KW-1185">Reference proteome</keyword>
<dbReference type="Pfam" id="PF17921">
    <property type="entry name" value="Integrase_H2C2"/>
    <property type="match status" value="1"/>
</dbReference>
<dbReference type="PANTHER" id="PTHR37984:SF15">
    <property type="entry name" value="INTEGRASE CATALYTIC DOMAIN-CONTAINING PROTEIN"/>
    <property type="match status" value="1"/>
</dbReference>
<dbReference type="FunFam" id="3.30.420.10:FF:000032">
    <property type="entry name" value="Retrovirus-related Pol polyprotein from transposon 297-like Protein"/>
    <property type="match status" value="1"/>
</dbReference>
<dbReference type="GO" id="GO:0015074">
    <property type="term" value="P:DNA integration"/>
    <property type="evidence" value="ECO:0007669"/>
    <property type="project" value="InterPro"/>
</dbReference>
<dbReference type="SUPFAM" id="SSF53098">
    <property type="entry name" value="Ribonuclease H-like"/>
    <property type="match status" value="1"/>
</dbReference>
<dbReference type="Ensembl" id="ENSNFUT00015057256.1">
    <property type="protein sequence ID" value="ENSNFUP00015054940.1"/>
    <property type="gene ID" value="ENSNFUG00015025469.1"/>
</dbReference>
<evidence type="ECO:0000259" key="2">
    <source>
        <dbReference type="PROSITE" id="PS50994"/>
    </source>
</evidence>
<dbReference type="GO" id="GO:0003676">
    <property type="term" value="F:nucleic acid binding"/>
    <property type="evidence" value="ECO:0007669"/>
    <property type="project" value="InterPro"/>
</dbReference>
<dbReference type="InterPro" id="IPR036397">
    <property type="entry name" value="RNaseH_sf"/>
</dbReference>
<dbReference type="InterPro" id="IPR001584">
    <property type="entry name" value="Integrase_cat-core"/>
</dbReference>
<dbReference type="InterPro" id="IPR041588">
    <property type="entry name" value="Integrase_H2C2"/>
</dbReference>
<proteinExistence type="predicted"/>
<evidence type="ECO:0000313" key="4">
    <source>
        <dbReference type="Proteomes" id="UP000694548"/>
    </source>
</evidence>
<evidence type="ECO:0000256" key="1">
    <source>
        <dbReference type="ARBA" id="ARBA00039658"/>
    </source>
</evidence>
<dbReference type="Proteomes" id="UP000694548">
    <property type="component" value="Chromosome sgr17"/>
</dbReference>
<evidence type="ECO:0000313" key="3">
    <source>
        <dbReference type="Ensembl" id="ENSNFUP00015054940.1"/>
    </source>
</evidence>
<organism evidence="3 4">
    <name type="scientific">Nothobranchius furzeri</name>
    <name type="common">Turquoise killifish</name>
    <dbReference type="NCBI Taxonomy" id="105023"/>
    <lineage>
        <taxon>Eukaryota</taxon>
        <taxon>Metazoa</taxon>
        <taxon>Chordata</taxon>
        <taxon>Craniata</taxon>
        <taxon>Vertebrata</taxon>
        <taxon>Euteleostomi</taxon>
        <taxon>Actinopterygii</taxon>
        <taxon>Neopterygii</taxon>
        <taxon>Teleostei</taxon>
        <taxon>Neoteleostei</taxon>
        <taxon>Acanthomorphata</taxon>
        <taxon>Ovalentaria</taxon>
        <taxon>Atherinomorphae</taxon>
        <taxon>Cyprinodontiformes</taxon>
        <taxon>Nothobranchiidae</taxon>
        <taxon>Nothobranchius</taxon>
    </lineage>
</organism>
<dbReference type="Pfam" id="PF00665">
    <property type="entry name" value="rve"/>
    <property type="match status" value="1"/>
</dbReference>
<accession>A0A8C6Q7R4</accession>
<dbReference type="InterPro" id="IPR050951">
    <property type="entry name" value="Retrovirus_Pol_polyprotein"/>
</dbReference>
<dbReference type="InterPro" id="IPR012337">
    <property type="entry name" value="RNaseH-like_sf"/>
</dbReference>
<dbReference type="GeneTree" id="ENSGT00940000176279"/>
<name>A0A8C6Q7R4_NOTFU</name>
<dbReference type="Gene3D" id="3.30.420.10">
    <property type="entry name" value="Ribonuclease H-like superfamily/Ribonuclease H"/>
    <property type="match status" value="1"/>
</dbReference>
<dbReference type="Gene3D" id="1.10.340.70">
    <property type="match status" value="1"/>
</dbReference>
<dbReference type="PROSITE" id="PS50994">
    <property type="entry name" value="INTEGRASE"/>
    <property type="match status" value="1"/>
</dbReference>
<reference evidence="3" key="1">
    <citation type="submission" date="2014-08" db="EMBL/GenBank/DDBJ databases">
        <authorList>
            <person name="Senf B."/>
            <person name="Petzold A."/>
            <person name="Downie B.R."/>
            <person name="Koch P."/>
            <person name="Platzer M."/>
        </authorList>
    </citation>
    <scope>NUCLEOTIDE SEQUENCE [LARGE SCALE GENOMIC DNA]</scope>
    <source>
        <strain evidence="3">GRZ</strain>
    </source>
</reference>
<reference evidence="3" key="2">
    <citation type="submission" date="2025-08" db="UniProtKB">
        <authorList>
            <consortium name="Ensembl"/>
        </authorList>
    </citation>
    <scope>IDENTIFICATION</scope>
</reference>